<evidence type="ECO:0000313" key="4">
    <source>
        <dbReference type="Proteomes" id="UP000655588"/>
    </source>
</evidence>
<feature type="region of interest" description="Disordered" evidence="1">
    <location>
        <begin position="432"/>
        <end position="496"/>
    </location>
</feature>
<reference evidence="3" key="1">
    <citation type="submission" date="2019-11" db="EMBL/GenBank/DDBJ databases">
        <title>The nuclear and mitochondrial genomes of Frieseomelitta varia - a highly eusocial stingless bee (Meliponini) with a permanently sterile worker caste.</title>
        <authorList>
            <person name="Freitas F.C.P."/>
            <person name="Lourenco A.P."/>
            <person name="Nunes F.M.F."/>
            <person name="Paschoal A.R."/>
            <person name="Abreu F.C.P."/>
            <person name="Barbin F.O."/>
            <person name="Bataglia L."/>
            <person name="Cardoso-Junior C.A.M."/>
            <person name="Cervoni M.S."/>
            <person name="Silva S.R."/>
            <person name="Dalarmi F."/>
            <person name="Del Lama M.A."/>
            <person name="Depintor T.S."/>
            <person name="Ferreira K.M."/>
            <person name="Goria P.S."/>
            <person name="Jaskot M.C."/>
            <person name="Lago D.C."/>
            <person name="Luna-Lucena D."/>
            <person name="Moda L.M."/>
            <person name="Nascimento L."/>
            <person name="Pedrino M."/>
            <person name="Rabico F.O."/>
            <person name="Sanches F.C."/>
            <person name="Santos D.E."/>
            <person name="Santos C.G."/>
            <person name="Vieira J."/>
            <person name="Lopes T.F."/>
            <person name="Barchuk A.R."/>
            <person name="Hartfelder K."/>
            <person name="Simoes Z.L.P."/>
            <person name="Bitondi M.M.G."/>
            <person name="Pinheiro D.G."/>
        </authorList>
    </citation>
    <scope>NUCLEOTIDE SEQUENCE</scope>
    <source>
        <strain evidence="3">USP_RPSP 00005682</strain>
        <tissue evidence="3">Whole individual</tissue>
    </source>
</reference>
<feature type="compositionally biased region" description="Basic and acidic residues" evidence="1">
    <location>
        <begin position="478"/>
        <end position="489"/>
    </location>
</feature>
<dbReference type="Gene3D" id="2.60.120.290">
    <property type="entry name" value="Spermadhesin, CUB domain"/>
    <property type="match status" value="1"/>
</dbReference>
<feature type="compositionally biased region" description="Low complexity" evidence="1">
    <location>
        <begin position="464"/>
        <end position="476"/>
    </location>
</feature>
<feature type="compositionally biased region" description="Basic and acidic residues" evidence="1">
    <location>
        <begin position="432"/>
        <end position="441"/>
    </location>
</feature>
<name>A0A833RVZ2_9HYME</name>
<comment type="caution">
    <text evidence="3">The sequence shown here is derived from an EMBL/GenBank/DDBJ whole genome shotgun (WGS) entry which is preliminary data.</text>
</comment>
<protein>
    <recommendedName>
        <fullName evidence="5">CUB domain-containing protein</fullName>
    </recommendedName>
</protein>
<evidence type="ECO:0000256" key="2">
    <source>
        <dbReference type="SAM" id="Phobius"/>
    </source>
</evidence>
<dbReference type="Proteomes" id="UP000655588">
    <property type="component" value="Unassembled WGS sequence"/>
</dbReference>
<gene>
    <name evidence="3" type="ORF">E2986_07222</name>
</gene>
<evidence type="ECO:0008006" key="5">
    <source>
        <dbReference type="Google" id="ProtNLM"/>
    </source>
</evidence>
<keyword evidence="4" id="KW-1185">Reference proteome</keyword>
<organism evidence="3 4">
    <name type="scientific">Frieseomelitta varia</name>
    <dbReference type="NCBI Taxonomy" id="561572"/>
    <lineage>
        <taxon>Eukaryota</taxon>
        <taxon>Metazoa</taxon>
        <taxon>Ecdysozoa</taxon>
        <taxon>Arthropoda</taxon>
        <taxon>Hexapoda</taxon>
        <taxon>Insecta</taxon>
        <taxon>Pterygota</taxon>
        <taxon>Neoptera</taxon>
        <taxon>Endopterygota</taxon>
        <taxon>Hymenoptera</taxon>
        <taxon>Apocrita</taxon>
        <taxon>Aculeata</taxon>
        <taxon>Apoidea</taxon>
        <taxon>Anthophila</taxon>
        <taxon>Apidae</taxon>
        <taxon>Frieseomelitta</taxon>
    </lineage>
</organism>
<dbReference type="EMBL" id="WNWW01000131">
    <property type="protein sequence ID" value="KAF3430103.1"/>
    <property type="molecule type" value="Genomic_DNA"/>
</dbReference>
<dbReference type="AlphaFoldDB" id="A0A833RVZ2"/>
<evidence type="ECO:0000256" key="1">
    <source>
        <dbReference type="SAM" id="MobiDB-lite"/>
    </source>
</evidence>
<sequence>MTMTKSIKLELGKAIETEFCGKMFREEFIKNEWHDRIGNPECHGTVLAATKPEVVANIGLQCRCGCRIVLKQQPFRKILGASTQACPGRSFWLLQAQTNFVVGLHLDQLQFPCPGQYLRVRDGNSLNADLLIDVTFDKMQFTKTLISTGENLLLEFFSDELTASGNICIGGFLAHAAVLGENHILNIANCKLFKNKKYLKRDRITTIVPSETNSTNVEGEWIFWKPAHLATALILILIFVVSIFLTLQFIIKYRKYRIAEDLDSLNDVSEIFNYFQYIKLLNVSLILISYLLSFIHCNRNCIIVIIYTYKLMPDRTKFLSTSTIISEVISMIETNTKSAPKETLSNTEEHYHSIETLTGCKDESTLSSSTLKLNSTLESASDKTITSVKSNCDKLLPASNILVYHKPEVKYAYPVKLQTIDYDASEEKKLKKENENLKDNKSNSIPKIYQNNENNNSEGKESSPESVLSSPSILVSGKETKERKNREKLLQGPGSEFSLTNPDSELELDYYDYNVANASAVPGSYLGMDPAFLVWIPPIEDLKLDTEDLLLGNKRNSILALETEGTALTPSEYRRMKLSSFEDFGFELEQGQHKNAF</sequence>
<feature type="transmembrane region" description="Helical" evidence="2">
    <location>
        <begin position="229"/>
        <end position="251"/>
    </location>
</feature>
<keyword evidence="2" id="KW-0472">Membrane</keyword>
<keyword evidence="2" id="KW-0812">Transmembrane</keyword>
<proteinExistence type="predicted"/>
<dbReference type="InterPro" id="IPR035914">
    <property type="entry name" value="Sperma_CUB_dom_sf"/>
</dbReference>
<keyword evidence="2" id="KW-1133">Transmembrane helix</keyword>
<evidence type="ECO:0000313" key="3">
    <source>
        <dbReference type="EMBL" id="KAF3430103.1"/>
    </source>
</evidence>
<dbReference type="SUPFAM" id="SSF49854">
    <property type="entry name" value="Spermadhesin, CUB domain"/>
    <property type="match status" value="1"/>
</dbReference>
<accession>A0A833RVZ2</accession>